<proteinExistence type="predicted"/>
<reference evidence="2" key="1">
    <citation type="journal article" date="2019" name="Int. J. Syst. Evol. Microbiol.">
        <title>The Global Catalogue of Microorganisms (GCM) 10K type strain sequencing project: providing services to taxonomists for standard genome sequencing and annotation.</title>
        <authorList>
            <consortium name="The Broad Institute Genomics Platform"/>
            <consortium name="The Broad Institute Genome Sequencing Center for Infectious Disease"/>
            <person name="Wu L."/>
            <person name="Ma J."/>
        </authorList>
    </citation>
    <scope>NUCLEOTIDE SEQUENCE [LARGE SCALE GENOMIC DNA]</scope>
    <source>
        <strain evidence="2">CECT 7226</strain>
    </source>
</reference>
<name>A0ABT8CJU0_9VIBR</name>
<dbReference type="RefSeq" id="WP_261840174.1">
    <property type="nucleotide sequence ID" value="NZ_AP025459.1"/>
</dbReference>
<organism evidence="1 2">
    <name type="scientific">Vibrio artabrorum</name>
    <dbReference type="NCBI Taxonomy" id="446374"/>
    <lineage>
        <taxon>Bacteria</taxon>
        <taxon>Pseudomonadati</taxon>
        <taxon>Pseudomonadota</taxon>
        <taxon>Gammaproteobacteria</taxon>
        <taxon>Vibrionales</taxon>
        <taxon>Vibrionaceae</taxon>
        <taxon>Vibrio</taxon>
    </lineage>
</organism>
<evidence type="ECO:0000313" key="1">
    <source>
        <dbReference type="EMBL" id="MDN3701978.1"/>
    </source>
</evidence>
<sequence>MLDNKVRYFIWNVIHPINEIFHLVGKKSLPVYNDDQYSLLQEKLGRVCAKVLHVFEQPEFSTEHGITKRNVLNKDDGAFHRVLSFGIKEKHGRVSNQNYSEFDLVIPLCAYVYTDSKVYDYFYAPQLRDEGGREFCILQDLEHCINTLIALYDLRIQFNIELCAIEPKYSVENETVNLHTIDSYNYFENGMTSSCNLRTFEFSNNSWVPADLPFSIDFRLVKPESVA</sequence>
<dbReference type="Proteomes" id="UP001223712">
    <property type="component" value="Unassembled WGS sequence"/>
</dbReference>
<comment type="caution">
    <text evidence="1">The sequence shown here is derived from an EMBL/GenBank/DDBJ whole genome shotgun (WGS) entry which is preliminary data.</text>
</comment>
<protein>
    <submittedName>
        <fullName evidence="1">Uncharacterized protein</fullName>
    </submittedName>
</protein>
<keyword evidence="2" id="KW-1185">Reference proteome</keyword>
<evidence type="ECO:0000313" key="2">
    <source>
        <dbReference type="Proteomes" id="UP001223712"/>
    </source>
</evidence>
<gene>
    <name evidence="1" type="ORF">QWY96_15705</name>
</gene>
<dbReference type="EMBL" id="JAUFQY010000002">
    <property type="protein sequence ID" value="MDN3701978.1"/>
    <property type="molecule type" value="Genomic_DNA"/>
</dbReference>
<accession>A0ABT8CJU0</accession>